<dbReference type="CDD" id="cd00071">
    <property type="entry name" value="GMPK"/>
    <property type="match status" value="1"/>
</dbReference>
<name>A0A5D0MII4_9BACT</name>
<protein>
    <recommendedName>
        <fullName evidence="3 9">Guanylate kinase</fullName>
        <ecNumber evidence="2 9">2.7.4.8</ecNumber>
    </recommendedName>
    <alternativeName>
        <fullName evidence="8 9">GMP kinase</fullName>
    </alternativeName>
</protein>
<dbReference type="PANTHER" id="PTHR23117">
    <property type="entry name" value="GUANYLATE KINASE-RELATED"/>
    <property type="match status" value="1"/>
</dbReference>
<evidence type="ECO:0000256" key="2">
    <source>
        <dbReference type="ARBA" id="ARBA00012961"/>
    </source>
</evidence>
<feature type="binding site" evidence="9">
    <location>
        <begin position="19"/>
        <end position="26"/>
    </location>
    <ligand>
        <name>ATP</name>
        <dbReference type="ChEBI" id="CHEBI:30616"/>
    </ligand>
</feature>
<evidence type="ECO:0000256" key="8">
    <source>
        <dbReference type="ARBA" id="ARBA00030128"/>
    </source>
</evidence>
<comment type="similarity">
    <text evidence="1 9">Belongs to the guanylate kinase family.</text>
</comment>
<keyword evidence="9" id="KW-0963">Cytoplasm</keyword>
<dbReference type="EMBL" id="VSIX01000045">
    <property type="protein sequence ID" value="TYB31240.1"/>
    <property type="molecule type" value="Genomic_DNA"/>
</dbReference>
<dbReference type="GO" id="GO:0005829">
    <property type="term" value="C:cytosol"/>
    <property type="evidence" value="ECO:0007669"/>
    <property type="project" value="TreeGrafter"/>
</dbReference>
<dbReference type="InterPro" id="IPR020590">
    <property type="entry name" value="Guanylate_kinase_CS"/>
</dbReference>
<comment type="catalytic activity">
    <reaction evidence="9">
        <text>GMP + ATP = GDP + ADP</text>
        <dbReference type="Rhea" id="RHEA:20780"/>
        <dbReference type="ChEBI" id="CHEBI:30616"/>
        <dbReference type="ChEBI" id="CHEBI:58115"/>
        <dbReference type="ChEBI" id="CHEBI:58189"/>
        <dbReference type="ChEBI" id="CHEBI:456216"/>
        <dbReference type="EC" id="2.7.4.8"/>
    </reaction>
</comment>
<evidence type="ECO:0000256" key="7">
    <source>
        <dbReference type="ARBA" id="ARBA00022840"/>
    </source>
</evidence>
<evidence type="ECO:0000256" key="6">
    <source>
        <dbReference type="ARBA" id="ARBA00022777"/>
    </source>
</evidence>
<dbReference type="Gene3D" id="3.40.50.300">
    <property type="entry name" value="P-loop containing nucleotide triphosphate hydrolases"/>
    <property type="match status" value="1"/>
</dbReference>
<dbReference type="PANTHER" id="PTHR23117:SF13">
    <property type="entry name" value="GUANYLATE KINASE"/>
    <property type="match status" value="1"/>
</dbReference>
<dbReference type="NCBIfam" id="TIGR03263">
    <property type="entry name" value="guanyl_kin"/>
    <property type="match status" value="1"/>
</dbReference>
<dbReference type="HAMAP" id="MF_00328">
    <property type="entry name" value="Guanylate_kinase"/>
    <property type="match status" value="1"/>
</dbReference>
<keyword evidence="5 9" id="KW-0547">Nucleotide-binding</keyword>
<dbReference type="GO" id="GO:0004385">
    <property type="term" value="F:GMP kinase activity"/>
    <property type="evidence" value="ECO:0007669"/>
    <property type="project" value="UniProtKB-UniRule"/>
</dbReference>
<dbReference type="Proteomes" id="UP000324143">
    <property type="component" value="Unassembled WGS sequence"/>
</dbReference>
<dbReference type="FunFam" id="3.30.63.10:FF:000002">
    <property type="entry name" value="Guanylate kinase 1"/>
    <property type="match status" value="1"/>
</dbReference>
<keyword evidence="4 9" id="KW-0808">Transferase</keyword>
<evidence type="ECO:0000256" key="3">
    <source>
        <dbReference type="ARBA" id="ARBA00016296"/>
    </source>
</evidence>
<keyword evidence="7 9" id="KW-0067">ATP-binding</keyword>
<evidence type="ECO:0000313" key="13">
    <source>
        <dbReference type="Proteomes" id="UP000324143"/>
    </source>
</evidence>
<dbReference type="InterPro" id="IPR027417">
    <property type="entry name" value="P-loop_NTPase"/>
</dbReference>
<dbReference type="GO" id="GO:0005524">
    <property type="term" value="F:ATP binding"/>
    <property type="evidence" value="ECO:0007669"/>
    <property type="project" value="UniProtKB-UniRule"/>
</dbReference>
<proteinExistence type="inferred from homology"/>
<reference evidence="12" key="1">
    <citation type="submission" date="2019-08" db="EMBL/GenBank/DDBJ databases">
        <title>Genomic characterization of a novel candidate phylum (ARYD3) from a high temperature, high salinity tertiary oil reservoir in north central Oklahoma, USA.</title>
        <authorList>
            <person name="Youssef N.H."/>
            <person name="Yadav A."/>
            <person name="Elshahed M.S."/>
        </authorList>
    </citation>
    <scope>NUCLEOTIDE SEQUENCE [LARGE SCALE GENOMIC DNA]</scope>
    <source>
        <strain evidence="12">ARYD3</strain>
    </source>
</reference>
<evidence type="ECO:0000256" key="10">
    <source>
        <dbReference type="SAM" id="Coils"/>
    </source>
</evidence>
<evidence type="ECO:0000313" key="12">
    <source>
        <dbReference type="EMBL" id="TYB31240.1"/>
    </source>
</evidence>
<evidence type="ECO:0000256" key="5">
    <source>
        <dbReference type="ARBA" id="ARBA00022741"/>
    </source>
</evidence>
<evidence type="ECO:0000256" key="4">
    <source>
        <dbReference type="ARBA" id="ARBA00022679"/>
    </source>
</evidence>
<feature type="domain" description="Guanylate kinase-like" evidence="11">
    <location>
        <begin position="12"/>
        <end position="192"/>
    </location>
</feature>
<dbReference type="Pfam" id="PF00625">
    <property type="entry name" value="Guanylate_kin"/>
    <property type="match status" value="1"/>
</dbReference>
<gene>
    <name evidence="9" type="primary">gmk</name>
    <name evidence="12" type="ORF">FXF47_05245</name>
</gene>
<comment type="caution">
    <text evidence="12">The sequence shown here is derived from an EMBL/GenBank/DDBJ whole genome shotgun (WGS) entry which is preliminary data.</text>
</comment>
<dbReference type="AlphaFoldDB" id="A0A5D0MII4"/>
<keyword evidence="13" id="KW-1185">Reference proteome</keyword>
<dbReference type="Gene3D" id="3.30.63.10">
    <property type="entry name" value="Guanylate Kinase phosphate binding domain"/>
    <property type="match status" value="1"/>
</dbReference>
<keyword evidence="6 9" id="KW-0418">Kinase</keyword>
<evidence type="ECO:0000256" key="9">
    <source>
        <dbReference type="HAMAP-Rule" id="MF_00328"/>
    </source>
</evidence>
<evidence type="ECO:0000259" key="11">
    <source>
        <dbReference type="PROSITE" id="PS50052"/>
    </source>
</evidence>
<dbReference type="EC" id="2.7.4.8" evidence="2 9"/>
<dbReference type="InterPro" id="IPR008144">
    <property type="entry name" value="Guanylate_kin-like_dom"/>
</dbReference>
<comment type="function">
    <text evidence="9">Essential for recycling GMP and indirectly, cGMP.</text>
</comment>
<evidence type="ECO:0000256" key="1">
    <source>
        <dbReference type="ARBA" id="ARBA00005790"/>
    </source>
</evidence>
<keyword evidence="10" id="KW-0175">Coiled coil</keyword>
<organism evidence="12 13">
    <name type="scientific">Candidatus Mcinerneyibacterium aminivorans</name>
    <dbReference type="NCBI Taxonomy" id="2703815"/>
    <lineage>
        <taxon>Bacteria</taxon>
        <taxon>Candidatus Macinerneyibacteriota</taxon>
        <taxon>Candidatus Mcinerneyibacteria</taxon>
        <taxon>Candidatus Mcinerneyibacteriales</taxon>
        <taxon>Candidatus Mcinerneyibacteriaceae</taxon>
        <taxon>Candidatus Mcinerneyibacterium</taxon>
    </lineage>
</organism>
<dbReference type="PROSITE" id="PS50052">
    <property type="entry name" value="GUANYLATE_KINASE_2"/>
    <property type="match status" value="1"/>
</dbReference>
<accession>A0A5D0MII4</accession>
<dbReference type="InterPro" id="IPR017665">
    <property type="entry name" value="Guanylate_kinase"/>
</dbReference>
<comment type="subcellular location">
    <subcellularLocation>
        <location evidence="9">Cytoplasm</location>
    </subcellularLocation>
</comment>
<dbReference type="PROSITE" id="PS00856">
    <property type="entry name" value="GUANYLATE_KINASE_1"/>
    <property type="match status" value="1"/>
</dbReference>
<dbReference type="SUPFAM" id="SSF52540">
    <property type="entry name" value="P-loop containing nucleoside triphosphate hydrolases"/>
    <property type="match status" value="1"/>
</dbReference>
<feature type="coiled-coil region" evidence="10">
    <location>
        <begin position="143"/>
        <end position="197"/>
    </location>
</feature>
<sequence length="210" mass="24644">MKEILKTSDNKSVLLVLSAPSGAGKTTIARRLLQKNKNFSISISCTTRKPRDNEIEGKDYYFLTDEQFIEKVDKGEMLEWAEVHGNYYGTPNSEIHRLQKRGKDIIFDIDIQGGMNIKERYPKATVLVFILTSDQSELKKRLQDRGTETEKDIEKRLKNAEKEVNIAMKNYEYFVVNDRLEKSVRDIESIVSSYKKKYYFQREVLKKWKK</sequence>
<dbReference type="SMART" id="SM00072">
    <property type="entry name" value="GuKc"/>
    <property type="match status" value="1"/>
</dbReference>
<dbReference type="InterPro" id="IPR008145">
    <property type="entry name" value="GK/Ca_channel_bsu"/>
</dbReference>